<proteinExistence type="inferred from homology"/>
<dbReference type="GO" id="GO:0005634">
    <property type="term" value="C:nucleus"/>
    <property type="evidence" value="ECO:0007669"/>
    <property type="project" value="UniProtKB-SubCell"/>
</dbReference>
<dbReference type="AlphaFoldDB" id="A0A4Y1RXY8"/>
<keyword evidence="7" id="KW-0539">Nucleus</keyword>
<feature type="domain" description="TF-B3" evidence="8">
    <location>
        <begin position="208"/>
        <end position="326"/>
    </location>
</feature>
<dbReference type="SMART" id="SM01019">
    <property type="entry name" value="B3"/>
    <property type="match status" value="1"/>
</dbReference>
<dbReference type="InterPro" id="IPR016177">
    <property type="entry name" value="DNA-bd_dom_sf"/>
</dbReference>
<keyword evidence="6" id="KW-0804">Transcription</keyword>
<dbReference type="InterPro" id="IPR015300">
    <property type="entry name" value="DNA-bd_pseudobarrel_sf"/>
</dbReference>
<dbReference type="PANTHER" id="PTHR31140">
    <property type="entry name" value="B3 DOMAIN-CONTAINING TRANSCRIPTION FACTOR ABI3"/>
    <property type="match status" value="1"/>
</dbReference>
<reference evidence="10" key="1">
    <citation type="journal article" date="2019" name="Science">
        <title>Mutation of a bHLH transcription factor allowed almond domestication.</title>
        <authorList>
            <person name="Sanchez-Perez R."/>
            <person name="Pavan S."/>
            <person name="Mazzeo R."/>
            <person name="Moldovan C."/>
            <person name="Aiese Cigliano R."/>
            <person name="Del Cueto J."/>
            <person name="Ricciardi F."/>
            <person name="Lotti C."/>
            <person name="Ricciardi L."/>
            <person name="Dicenta F."/>
            <person name="Lopez-Marques R.L."/>
            <person name="Lindberg Moller B."/>
        </authorList>
    </citation>
    <scope>NUCLEOTIDE SEQUENCE</scope>
</reference>
<protein>
    <submittedName>
        <fullName evidence="10">AP2/B3 transcription factor family protein</fullName>
    </submittedName>
</protein>
<evidence type="ECO:0000256" key="5">
    <source>
        <dbReference type="ARBA" id="ARBA00023125"/>
    </source>
</evidence>
<feature type="domain" description="AP2/ERF" evidence="9">
    <location>
        <begin position="80"/>
        <end position="135"/>
    </location>
</feature>
<evidence type="ECO:0000256" key="3">
    <source>
        <dbReference type="ARBA" id="ARBA00022745"/>
    </source>
</evidence>
<evidence type="ECO:0000256" key="4">
    <source>
        <dbReference type="ARBA" id="ARBA00023015"/>
    </source>
</evidence>
<dbReference type="InterPro" id="IPR036955">
    <property type="entry name" value="AP2/ERF_dom_sf"/>
</dbReference>
<sequence>MLKYLLLFWLQGQQIICCFHLFAAGWLRWKDAFHKHIMEEGMSSTVSNSGMKMNTVGGVSDSSLAANDSTDGACKRVSKKFKGVVEQPNGHWGAQIYANHERVWLGTFNSEIDAAMGYDSAALKLRGRDCHRNFPWTETTFEEQHFQNQYATEVVLIMIKDGSYQTKFSEFRRSRSGIESVGADVQFGSLARVQSSNGKGELLEDFLFQKELTPSDVGKLNRLVIPSKYACTYFPTVSEAIRGKVESCSSQLTFYDRMMRSWTFRFCFWKSSKSFVFTKGWSRFVRTHDLQAKDTIRFLQCQYKQSGDGNYKEQPHSFCMIQVKKDGGRSNDVSCLVENNANSYQYDGVRNDGGMMDLDYKFKVEAVSPNIHEDEDGILLADQKKCFRLFGVEISDVDGIGMDDDCLRLARAELHCCFVAAFLDFVSCKYVLQANNETWA</sequence>
<dbReference type="CDD" id="cd10017">
    <property type="entry name" value="B3_DNA"/>
    <property type="match status" value="1"/>
</dbReference>
<dbReference type="PANTHER" id="PTHR31140:SF58">
    <property type="entry name" value="DNA-BINDING PROTEIN RAV1"/>
    <property type="match status" value="1"/>
</dbReference>
<dbReference type="InterPro" id="IPR003340">
    <property type="entry name" value="B3_DNA-bd"/>
</dbReference>
<dbReference type="GO" id="GO:0003677">
    <property type="term" value="F:DNA binding"/>
    <property type="evidence" value="ECO:0007669"/>
    <property type="project" value="UniProtKB-KW"/>
</dbReference>
<dbReference type="Gene3D" id="3.30.730.10">
    <property type="entry name" value="AP2/ERF domain"/>
    <property type="match status" value="1"/>
</dbReference>
<evidence type="ECO:0000256" key="2">
    <source>
        <dbReference type="ARBA" id="ARBA00009089"/>
    </source>
</evidence>
<dbReference type="GO" id="GO:0009873">
    <property type="term" value="P:ethylene-activated signaling pathway"/>
    <property type="evidence" value="ECO:0007669"/>
    <property type="project" value="UniProtKB-KW"/>
</dbReference>
<dbReference type="PROSITE" id="PS50863">
    <property type="entry name" value="B3"/>
    <property type="match status" value="1"/>
</dbReference>
<organism evidence="10">
    <name type="scientific">Prunus dulcis</name>
    <name type="common">Almond</name>
    <name type="synonym">Amygdalus dulcis</name>
    <dbReference type="NCBI Taxonomy" id="3755"/>
    <lineage>
        <taxon>Eukaryota</taxon>
        <taxon>Viridiplantae</taxon>
        <taxon>Streptophyta</taxon>
        <taxon>Embryophyta</taxon>
        <taxon>Tracheophyta</taxon>
        <taxon>Spermatophyta</taxon>
        <taxon>Magnoliopsida</taxon>
        <taxon>eudicotyledons</taxon>
        <taxon>Gunneridae</taxon>
        <taxon>Pentapetalae</taxon>
        <taxon>rosids</taxon>
        <taxon>fabids</taxon>
        <taxon>Rosales</taxon>
        <taxon>Rosaceae</taxon>
        <taxon>Amygdaloideae</taxon>
        <taxon>Amygdaleae</taxon>
        <taxon>Prunus</taxon>
    </lineage>
</organism>
<evidence type="ECO:0000259" key="9">
    <source>
        <dbReference type="PROSITE" id="PS51032"/>
    </source>
</evidence>
<evidence type="ECO:0000256" key="7">
    <source>
        <dbReference type="ARBA" id="ARBA00023242"/>
    </source>
</evidence>
<gene>
    <name evidence="10" type="ORF">Prudu_020829</name>
</gene>
<dbReference type="InterPro" id="IPR044800">
    <property type="entry name" value="LEC2-like"/>
</dbReference>
<keyword evidence="5" id="KW-0238">DNA-binding</keyword>
<dbReference type="PROSITE" id="PS51032">
    <property type="entry name" value="AP2_ERF"/>
    <property type="match status" value="1"/>
</dbReference>
<dbReference type="SUPFAM" id="SSF101936">
    <property type="entry name" value="DNA-binding pseudobarrel domain"/>
    <property type="match status" value="1"/>
</dbReference>
<dbReference type="GO" id="GO:0003700">
    <property type="term" value="F:DNA-binding transcription factor activity"/>
    <property type="evidence" value="ECO:0007669"/>
    <property type="project" value="InterPro"/>
</dbReference>
<evidence type="ECO:0000259" key="8">
    <source>
        <dbReference type="PROSITE" id="PS50863"/>
    </source>
</evidence>
<keyword evidence="4" id="KW-0805">Transcription regulation</keyword>
<dbReference type="CDD" id="cd00018">
    <property type="entry name" value="AP2"/>
    <property type="match status" value="1"/>
</dbReference>
<dbReference type="Pfam" id="PF02362">
    <property type="entry name" value="B3"/>
    <property type="match status" value="1"/>
</dbReference>
<dbReference type="SUPFAM" id="SSF54171">
    <property type="entry name" value="DNA-binding domain"/>
    <property type="match status" value="1"/>
</dbReference>
<dbReference type="EMBL" id="AP019303">
    <property type="protein sequence ID" value="BBH08597.1"/>
    <property type="molecule type" value="Genomic_DNA"/>
</dbReference>
<evidence type="ECO:0000256" key="1">
    <source>
        <dbReference type="ARBA" id="ARBA00004123"/>
    </source>
</evidence>
<dbReference type="SMART" id="SM00380">
    <property type="entry name" value="AP2"/>
    <property type="match status" value="1"/>
</dbReference>
<dbReference type="FunFam" id="3.30.730.10:FF:000008">
    <property type="entry name" value="AP2 domain-containing protein RAP2.8"/>
    <property type="match status" value="1"/>
</dbReference>
<evidence type="ECO:0000256" key="6">
    <source>
        <dbReference type="ARBA" id="ARBA00023163"/>
    </source>
</evidence>
<dbReference type="Gene3D" id="2.40.330.10">
    <property type="entry name" value="DNA-binding pseudobarrel domain"/>
    <property type="match status" value="1"/>
</dbReference>
<accession>A0A4Y1RXY8</accession>
<keyword evidence="3" id="KW-0936">Ethylene signaling pathway</keyword>
<evidence type="ECO:0000313" key="10">
    <source>
        <dbReference type="EMBL" id="BBH08597.1"/>
    </source>
</evidence>
<comment type="similarity">
    <text evidence="2">Belongs to the AP2/ERF transcription factor family. RAV subfamily.</text>
</comment>
<name>A0A4Y1RXY8_PRUDU</name>
<comment type="subcellular location">
    <subcellularLocation>
        <location evidence="1">Nucleus</location>
    </subcellularLocation>
</comment>
<dbReference type="InterPro" id="IPR001471">
    <property type="entry name" value="AP2/ERF_dom"/>
</dbReference>